<keyword evidence="4 5" id="KW-0472">Membrane</keyword>
<feature type="transmembrane region" description="Helical" evidence="5">
    <location>
        <begin position="138"/>
        <end position="163"/>
    </location>
</feature>
<accession>A0ABS5PSZ8</accession>
<evidence type="ECO:0000313" key="8">
    <source>
        <dbReference type="Proteomes" id="UP000746471"/>
    </source>
</evidence>
<dbReference type="InterPro" id="IPR047817">
    <property type="entry name" value="ABC2_TM_bact-type"/>
</dbReference>
<dbReference type="Pfam" id="PF01061">
    <property type="entry name" value="ABC2_membrane"/>
    <property type="match status" value="1"/>
</dbReference>
<dbReference type="RefSeq" id="WP_213237545.1">
    <property type="nucleotide sequence ID" value="NZ_JAHBCL010000023.1"/>
</dbReference>
<evidence type="ECO:0000256" key="4">
    <source>
        <dbReference type="ARBA" id="ARBA00023136"/>
    </source>
</evidence>
<dbReference type="PANTHER" id="PTHR43229:SF6">
    <property type="entry name" value="ABC-TYPE MULTIDRUG TRANSPORT SYSTEM, PERMEASE COMPONENT"/>
    <property type="match status" value="1"/>
</dbReference>
<dbReference type="PANTHER" id="PTHR43229">
    <property type="entry name" value="NODULATION PROTEIN J"/>
    <property type="match status" value="1"/>
</dbReference>
<feature type="transmembrane region" description="Helical" evidence="5">
    <location>
        <begin position="24"/>
        <end position="46"/>
    </location>
</feature>
<sequence>MKPILRIVYSSMKIQMKQTFAREMFRYIVIIFPLFTGLLMGFVYMDKSTADFVSYAMVGTATMTMWSSIAFSSASDVQRERFMGALAQIFNTPEKFYYIMLGKVLGNTLLGAVSMVISFIFVGAVFKVPINIVNVPVFLAVFFISVVSYMMIAMMLSGVLAVSRQARTLMNSMDYIIFLLTGSAFPITVLPIYLRFFSYALSPTYAIKLLRLAITGSVNTSAFYLYFVGLIMTTVLYFVVSLGLYRTIELRARVNATLEVI</sequence>
<keyword evidence="3 5" id="KW-1133">Transmembrane helix</keyword>
<evidence type="ECO:0000256" key="1">
    <source>
        <dbReference type="ARBA" id="ARBA00004141"/>
    </source>
</evidence>
<feature type="transmembrane region" description="Helical" evidence="5">
    <location>
        <begin position="104"/>
        <end position="126"/>
    </location>
</feature>
<dbReference type="InterPro" id="IPR013525">
    <property type="entry name" value="ABC2_TM"/>
</dbReference>
<evidence type="ECO:0000259" key="6">
    <source>
        <dbReference type="PROSITE" id="PS51012"/>
    </source>
</evidence>
<dbReference type="PROSITE" id="PS51012">
    <property type="entry name" value="ABC_TM2"/>
    <property type="match status" value="1"/>
</dbReference>
<comment type="caution">
    <text evidence="7">The sequence shown here is derived from an EMBL/GenBank/DDBJ whole genome shotgun (WGS) entry which is preliminary data.</text>
</comment>
<feature type="transmembrane region" description="Helical" evidence="5">
    <location>
        <begin position="223"/>
        <end position="245"/>
    </location>
</feature>
<feature type="domain" description="ABC transmembrane type-2" evidence="6">
    <location>
        <begin position="22"/>
        <end position="248"/>
    </location>
</feature>
<feature type="transmembrane region" description="Helical" evidence="5">
    <location>
        <begin position="175"/>
        <end position="194"/>
    </location>
</feature>
<evidence type="ECO:0000256" key="3">
    <source>
        <dbReference type="ARBA" id="ARBA00022989"/>
    </source>
</evidence>
<proteinExistence type="inferred from homology"/>
<dbReference type="EMBL" id="JAHBCL010000023">
    <property type="protein sequence ID" value="MBS7527686.1"/>
    <property type="molecule type" value="Genomic_DNA"/>
</dbReference>
<gene>
    <name evidence="7" type="ORF">KHM83_13450</name>
</gene>
<organism evidence="7 8">
    <name type="scientific">Fusibacter paucivorans</name>
    <dbReference type="NCBI Taxonomy" id="76009"/>
    <lineage>
        <taxon>Bacteria</taxon>
        <taxon>Bacillati</taxon>
        <taxon>Bacillota</taxon>
        <taxon>Clostridia</taxon>
        <taxon>Eubacteriales</taxon>
        <taxon>Eubacteriales Family XII. Incertae Sedis</taxon>
        <taxon>Fusibacter</taxon>
    </lineage>
</organism>
<feature type="transmembrane region" description="Helical" evidence="5">
    <location>
        <begin position="52"/>
        <end position="74"/>
    </location>
</feature>
<evidence type="ECO:0000256" key="2">
    <source>
        <dbReference type="ARBA" id="ARBA00022692"/>
    </source>
</evidence>
<dbReference type="Proteomes" id="UP000746471">
    <property type="component" value="Unassembled WGS sequence"/>
</dbReference>
<evidence type="ECO:0000313" key="7">
    <source>
        <dbReference type="EMBL" id="MBS7527686.1"/>
    </source>
</evidence>
<comment type="subcellular location">
    <subcellularLocation>
        <location evidence="5">Cell membrane</location>
        <topology evidence="5">Multi-pass membrane protein</topology>
    </subcellularLocation>
    <subcellularLocation>
        <location evidence="1">Membrane</location>
        <topology evidence="1">Multi-pass membrane protein</topology>
    </subcellularLocation>
</comment>
<name>A0ABS5PSZ8_9FIRM</name>
<evidence type="ECO:0000256" key="5">
    <source>
        <dbReference type="RuleBase" id="RU361157"/>
    </source>
</evidence>
<keyword evidence="5" id="KW-0813">Transport</keyword>
<keyword evidence="2 5" id="KW-0812">Transmembrane</keyword>
<dbReference type="InterPro" id="IPR051784">
    <property type="entry name" value="Nod_factor_ABC_transporter"/>
</dbReference>
<keyword evidence="8" id="KW-1185">Reference proteome</keyword>
<protein>
    <recommendedName>
        <fullName evidence="5">Transport permease protein</fullName>
    </recommendedName>
</protein>
<keyword evidence="5" id="KW-1003">Cell membrane</keyword>
<reference evidence="7 8" key="1">
    <citation type="submission" date="2021-05" db="EMBL/GenBank/DDBJ databases">
        <title>Fusibacter ferrireducens sp. nov., an anaerobic, sulfur- and Fe-reducing bacterium isolated from the mangrove sediment.</title>
        <authorList>
            <person name="Qiu D."/>
        </authorList>
    </citation>
    <scope>NUCLEOTIDE SEQUENCE [LARGE SCALE GENOMIC DNA]</scope>
    <source>
        <strain evidence="7 8">DSM 12116</strain>
    </source>
</reference>
<comment type="similarity">
    <text evidence="5">Belongs to the ABC-2 integral membrane protein family.</text>
</comment>